<dbReference type="Proteomes" id="UP000298030">
    <property type="component" value="Unassembled WGS sequence"/>
</dbReference>
<gene>
    <name evidence="3" type="ORF">FA13DRAFT_1713558</name>
</gene>
<feature type="region of interest" description="Disordered" evidence="2">
    <location>
        <begin position="1"/>
        <end position="42"/>
    </location>
</feature>
<accession>A0A4Y7SW93</accession>
<dbReference type="EMBL" id="QPFP01000052">
    <property type="protein sequence ID" value="TEB25894.1"/>
    <property type="molecule type" value="Genomic_DNA"/>
</dbReference>
<dbReference type="OrthoDB" id="3060861at2759"/>
<feature type="coiled-coil region" evidence="1">
    <location>
        <begin position="395"/>
        <end position="436"/>
    </location>
</feature>
<evidence type="ECO:0000313" key="3">
    <source>
        <dbReference type="EMBL" id="TEB25894.1"/>
    </source>
</evidence>
<protein>
    <submittedName>
        <fullName evidence="3">Uncharacterized protein</fullName>
    </submittedName>
</protein>
<organism evidence="3 4">
    <name type="scientific">Coprinellus micaceus</name>
    <name type="common">Glistening ink-cap mushroom</name>
    <name type="synonym">Coprinus micaceus</name>
    <dbReference type="NCBI Taxonomy" id="71717"/>
    <lineage>
        <taxon>Eukaryota</taxon>
        <taxon>Fungi</taxon>
        <taxon>Dikarya</taxon>
        <taxon>Basidiomycota</taxon>
        <taxon>Agaricomycotina</taxon>
        <taxon>Agaricomycetes</taxon>
        <taxon>Agaricomycetidae</taxon>
        <taxon>Agaricales</taxon>
        <taxon>Agaricineae</taxon>
        <taxon>Psathyrellaceae</taxon>
        <taxon>Coprinellus</taxon>
    </lineage>
</organism>
<name>A0A4Y7SW93_COPMI</name>
<evidence type="ECO:0000313" key="4">
    <source>
        <dbReference type="Proteomes" id="UP000298030"/>
    </source>
</evidence>
<feature type="compositionally biased region" description="Low complexity" evidence="2">
    <location>
        <begin position="157"/>
        <end position="169"/>
    </location>
</feature>
<feature type="region of interest" description="Disordered" evidence="2">
    <location>
        <begin position="149"/>
        <end position="169"/>
    </location>
</feature>
<sequence length="451" mass="48211">MEDPTINTGLVDSRTSAPSVERSSYLGTQSPPPVGQGQSVLPPVANHSYGQHVEAHPATWNYYAAQYPHNFHPPNYPHPTYPHPPSHTAQHPHPSYPHPMLPQQSGGIPSIHPHVATPIYGASPHAFRGYPPPQMPHVSHVPASVPYGTSASITGHATPSSSPTSAPQPAVANANVANANVAPVAFDILDEEAPDLSLFFNDPQPEPTHAPPATNVETEAPPSNTVSVLPQNGSTEEPSDPASRTPEQGDDVDARINGDNELVNLESADDSESQGSGKGGQGVRQRPSLANPVFGMVKGAGRGSRPASFYRTRKKKAIFTDTSKGCKYYNVAIHDLFTRCEDFSRRTRCWLHIAVQHPSSTTPFAHYTSQKLREAPEGAMDGLHGQASKVMSNLLRAERKAKTALQTELTEANETAKEATEKLVEAQAKLAKVNAFLASSGIAFDDTASSA</sequence>
<comment type="caution">
    <text evidence="3">The sequence shown here is derived from an EMBL/GenBank/DDBJ whole genome shotgun (WGS) entry which is preliminary data.</text>
</comment>
<dbReference type="AlphaFoldDB" id="A0A4Y7SW93"/>
<evidence type="ECO:0000256" key="2">
    <source>
        <dbReference type="SAM" id="MobiDB-lite"/>
    </source>
</evidence>
<evidence type="ECO:0000256" key="1">
    <source>
        <dbReference type="SAM" id="Coils"/>
    </source>
</evidence>
<feature type="compositionally biased region" description="Polar residues" evidence="2">
    <location>
        <begin position="1"/>
        <end position="29"/>
    </location>
</feature>
<proteinExistence type="predicted"/>
<keyword evidence="4" id="KW-1185">Reference proteome</keyword>
<feature type="region of interest" description="Disordered" evidence="2">
    <location>
        <begin position="197"/>
        <end position="308"/>
    </location>
</feature>
<reference evidence="3 4" key="1">
    <citation type="journal article" date="2019" name="Nat. Ecol. Evol.">
        <title>Megaphylogeny resolves global patterns of mushroom evolution.</title>
        <authorList>
            <person name="Varga T."/>
            <person name="Krizsan K."/>
            <person name="Foldi C."/>
            <person name="Dima B."/>
            <person name="Sanchez-Garcia M."/>
            <person name="Sanchez-Ramirez S."/>
            <person name="Szollosi G.J."/>
            <person name="Szarkandi J.G."/>
            <person name="Papp V."/>
            <person name="Albert L."/>
            <person name="Andreopoulos W."/>
            <person name="Angelini C."/>
            <person name="Antonin V."/>
            <person name="Barry K.W."/>
            <person name="Bougher N.L."/>
            <person name="Buchanan P."/>
            <person name="Buyck B."/>
            <person name="Bense V."/>
            <person name="Catcheside P."/>
            <person name="Chovatia M."/>
            <person name="Cooper J."/>
            <person name="Damon W."/>
            <person name="Desjardin D."/>
            <person name="Finy P."/>
            <person name="Geml J."/>
            <person name="Haridas S."/>
            <person name="Hughes K."/>
            <person name="Justo A."/>
            <person name="Karasinski D."/>
            <person name="Kautmanova I."/>
            <person name="Kiss B."/>
            <person name="Kocsube S."/>
            <person name="Kotiranta H."/>
            <person name="LaButti K.M."/>
            <person name="Lechner B.E."/>
            <person name="Liimatainen K."/>
            <person name="Lipzen A."/>
            <person name="Lukacs Z."/>
            <person name="Mihaltcheva S."/>
            <person name="Morgado L.N."/>
            <person name="Niskanen T."/>
            <person name="Noordeloos M.E."/>
            <person name="Ohm R.A."/>
            <person name="Ortiz-Santana B."/>
            <person name="Ovrebo C."/>
            <person name="Racz N."/>
            <person name="Riley R."/>
            <person name="Savchenko A."/>
            <person name="Shiryaev A."/>
            <person name="Soop K."/>
            <person name="Spirin V."/>
            <person name="Szebenyi C."/>
            <person name="Tomsovsky M."/>
            <person name="Tulloss R.E."/>
            <person name="Uehling J."/>
            <person name="Grigoriev I.V."/>
            <person name="Vagvolgyi C."/>
            <person name="Papp T."/>
            <person name="Martin F.M."/>
            <person name="Miettinen O."/>
            <person name="Hibbett D.S."/>
            <person name="Nagy L.G."/>
        </authorList>
    </citation>
    <scope>NUCLEOTIDE SEQUENCE [LARGE SCALE GENOMIC DNA]</scope>
    <source>
        <strain evidence="3 4">FP101781</strain>
    </source>
</reference>
<keyword evidence="1" id="KW-0175">Coiled coil</keyword>
<feature type="compositionally biased region" description="Polar residues" evidence="2">
    <location>
        <begin position="215"/>
        <end position="236"/>
    </location>
</feature>